<evidence type="ECO:0000256" key="2">
    <source>
        <dbReference type="ARBA" id="ARBA00022771"/>
    </source>
</evidence>
<evidence type="ECO:0000259" key="7">
    <source>
        <dbReference type="PROSITE" id="PS50950"/>
    </source>
</evidence>
<accession>A0ABN8IN55</accession>
<keyword evidence="9" id="KW-1185">Reference proteome</keyword>
<evidence type="ECO:0000256" key="4">
    <source>
        <dbReference type="ARBA" id="ARBA00023125"/>
    </source>
</evidence>
<feature type="non-terminal residue" evidence="8">
    <location>
        <position position="1"/>
    </location>
</feature>
<protein>
    <recommendedName>
        <fullName evidence="7">THAP-type domain-containing protein</fullName>
    </recommendedName>
</protein>
<dbReference type="PROSITE" id="PS50950">
    <property type="entry name" value="ZF_THAP"/>
    <property type="match status" value="1"/>
</dbReference>
<evidence type="ECO:0000256" key="3">
    <source>
        <dbReference type="ARBA" id="ARBA00022833"/>
    </source>
</evidence>
<dbReference type="Pfam" id="PF05485">
    <property type="entry name" value="THAP"/>
    <property type="match status" value="1"/>
</dbReference>
<dbReference type="Proteomes" id="UP000837857">
    <property type="component" value="Chromosome 29"/>
</dbReference>
<organism evidence="8 9">
    <name type="scientific">Iphiclides podalirius</name>
    <name type="common">scarce swallowtail</name>
    <dbReference type="NCBI Taxonomy" id="110791"/>
    <lineage>
        <taxon>Eukaryota</taxon>
        <taxon>Metazoa</taxon>
        <taxon>Ecdysozoa</taxon>
        <taxon>Arthropoda</taxon>
        <taxon>Hexapoda</taxon>
        <taxon>Insecta</taxon>
        <taxon>Pterygota</taxon>
        <taxon>Neoptera</taxon>
        <taxon>Endopterygota</taxon>
        <taxon>Lepidoptera</taxon>
        <taxon>Glossata</taxon>
        <taxon>Ditrysia</taxon>
        <taxon>Papilionoidea</taxon>
        <taxon>Papilionidae</taxon>
        <taxon>Papilioninae</taxon>
        <taxon>Iphiclides</taxon>
    </lineage>
</organism>
<name>A0ABN8IN55_9NEOP</name>
<feature type="domain" description="THAP-type" evidence="7">
    <location>
        <begin position="130"/>
        <end position="223"/>
    </location>
</feature>
<evidence type="ECO:0000313" key="8">
    <source>
        <dbReference type="EMBL" id="CAH2062398.1"/>
    </source>
</evidence>
<proteinExistence type="predicted"/>
<reference evidence="8" key="1">
    <citation type="submission" date="2022-03" db="EMBL/GenBank/DDBJ databases">
        <authorList>
            <person name="Martin H S."/>
        </authorList>
    </citation>
    <scope>NUCLEOTIDE SEQUENCE</scope>
</reference>
<keyword evidence="1" id="KW-0479">Metal-binding</keyword>
<dbReference type="SUPFAM" id="SSF57716">
    <property type="entry name" value="Glucocorticoid receptor-like (DNA-binding domain)"/>
    <property type="match status" value="1"/>
</dbReference>
<evidence type="ECO:0000256" key="6">
    <source>
        <dbReference type="SAM" id="MobiDB-lite"/>
    </source>
</evidence>
<dbReference type="EMBL" id="OW152841">
    <property type="protein sequence ID" value="CAH2062398.1"/>
    <property type="molecule type" value="Genomic_DNA"/>
</dbReference>
<keyword evidence="2 5" id="KW-0863">Zinc-finger</keyword>
<dbReference type="InterPro" id="IPR006612">
    <property type="entry name" value="THAP_Znf"/>
</dbReference>
<dbReference type="SMART" id="SM00980">
    <property type="entry name" value="THAP"/>
    <property type="match status" value="1"/>
</dbReference>
<evidence type="ECO:0000256" key="5">
    <source>
        <dbReference type="PROSITE-ProRule" id="PRU00309"/>
    </source>
</evidence>
<keyword evidence="3" id="KW-0862">Zinc</keyword>
<gene>
    <name evidence="8" type="ORF">IPOD504_LOCUS11943</name>
</gene>
<feature type="region of interest" description="Disordered" evidence="6">
    <location>
        <begin position="101"/>
        <end position="121"/>
    </location>
</feature>
<keyword evidence="4 5" id="KW-0238">DNA-binding</keyword>
<evidence type="ECO:0000313" key="9">
    <source>
        <dbReference type="Proteomes" id="UP000837857"/>
    </source>
</evidence>
<sequence length="258" mass="29251">MSKFAIPTEAKHILAELRNELFNSFTDTPINQMDHCVSISTSQHSISMEFTNENEPSTQTLAKKSHKNKGITKETNVKPLSDLTPKGQKLFRSKNLSETLRRRKPFSRVDKQNRSFKSNLQSNSTAENIIKRNRSMICAKCGITSNEDSSLTFHRFPLPSVRESLKAKVWAKFCFPNVDCISDQSLRNLYKQHKMLCGKHFDNSSFTSGDRKRLNKFAIPTEAQHILAELRNELLNSTTTATQKINVLPVVHANGKVG</sequence>
<evidence type="ECO:0000256" key="1">
    <source>
        <dbReference type="ARBA" id="ARBA00022723"/>
    </source>
</evidence>